<evidence type="ECO:0000256" key="1">
    <source>
        <dbReference type="SAM" id="MobiDB-lite"/>
    </source>
</evidence>
<feature type="region of interest" description="Disordered" evidence="1">
    <location>
        <begin position="26"/>
        <end position="53"/>
    </location>
</feature>
<dbReference type="Proteomes" id="UP000297703">
    <property type="component" value="Unassembled WGS sequence"/>
</dbReference>
<dbReference type="GO" id="GO:0008168">
    <property type="term" value="F:methyltransferase activity"/>
    <property type="evidence" value="ECO:0007669"/>
    <property type="project" value="UniProtKB-KW"/>
</dbReference>
<accession>A0A4D9DCI5</accession>
<keyword evidence="2" id="KW-0812">Transmembrane</keyword>
<keyword evidence="2" id="KW-0472">Membrane</keyword>
<keyword evidence="2" id="KW-0489">Methyltransferase</keyword>
<proteinExistence type="predicted"/>
<protein>
    <submittedName>
        <fullName evidence="2">Transmembrane O-methyltransferase</fullName>
    </submittedName>
</protein>
<dbReference type="EMBL" id="QXTE01012390">
    <property type="protein sequence ID" value="TFJ95184.1"/>
    <property type="molecule type" value="Genomic_DNA"/>
</dbReference>
<dbReference type="GO" id="GO:0032259">
    <property type="term" value="P:methylation"/>
    <property type="evidence" value="ECO:0007669"/>
    <property type="project" value="UniProtKB-KW"/>
</dbReference>
<evidence type="ECO:0000313" key="3">
    <source>
        <dbReference type="Proteomes" id="UP000297703"/>
    </source>
</evidence>
<feature type="compositionally biased region" description="Basic and acidic residues" evidence="1">
    <location>
        <begin position="26"/>
        <end position="40"/>
    </location>
</feature>
<evidence type="ECO:0000313" key="2">
    <source>
        <dbReference type="EMBL" id="TFJ95184.1"/>
    </source>
</evidence>
<gene>
    <name evidence="2" type="ORF">DR999_PMT23359</name>
</gene>
<keyword evidence="2" id="KW-0808">Transferase</keyword>
<feature type="region of interest" description="Disordered" evidence="1">
    <location>
        <begin position="77"/>
        <end position="98"/>
    </location>
</feature>
<sequence length="180" mass="18769">MNRPLPTTVHAAPSPCSLLALPALHPQHDRGASGTDRHTQQEPGPALAAEGTWAASTGSAFSPVLLQLLAGKGCPGPFPHRTPHPGGRQPQTLHKPRLPFQGLSPRPRSTLADSLQDARLQAARGLRRLQSVAPEGLSAGAEWAASLLHGCVSGTELCKAVAPSGLLSELGRWIPLVDPS</sequence>
<comment type="caution">
    <text evidence="2">The sequence shown here is derived from an EMBL/GenBank/DDBJ whole genome shotgun (WGS) entry which is preliminary data.</text>
</comment>
<reference evidence="2 3" key="2">
    <citation type="submission" date="2019-04" db="EMBL/GenBank/DDBJ databases">
        <title>The genome sequence of big-headed turtle.</title>
        <authorList>
            <person name="Gong S."/>
        </authorList>
    </citation>
    <scope>NUCLEOTIDE SEQUENCE [LARGE SCALE GENOMIC DNA]</scope>
    <source>
        <strain evidence="2">DO16091913</strain>
        <tissue evidence="2">Muscle</tissue>
    </source>
</reference>
<keyword evidence="3" id="KW-1185">Reference proteome</keyword>
<dbReference type="AlphaFoldDB" id="A0A4D9DCI5"/>
<reference evidence="2 3" key="1">
    <citation type="submission" date="2019-04" db="EMBL/GenBank/DDBJ databases">
        <title>Draft genome of the big-headed turtle Platysternon megacephalum.</title>
        <authorList>
            <person name="Gong S."/>
        </authorList>
    </citation>
    <scope>NUCLEOTIDE SEQUENCE [LARGE SCALE GENOMIC DNA]</scope>
    <source>
        <strain evidence="2">DO16091913</strain>
        <tissue evidence="2">Muscle</tissue>
    </source>
</reference>
<name>A0A4D9DCI5_9SAUR</name>
<organism evidence="2 3">
    <name type="scientific">Platysternon megacephalum</name>
    <name type="common">big-headed turtle</name>
    <dbReference type="NCBI Taxonomy" id="55544"/>
    <lineage>
        <taxon>Eukaryota</taxon>
        <taxon>Metazoa</taxon>
        <taxon>Chordata</taxon>
        <taxon>Craniata</taxon>
        <taxon>Vertebrata</taxon>
        <taxon>Euteleostomi</taxon>
        <taxon>Archelosauria</taxon>
        <taxon>Testudinata</taxon>
        <taxon>Testudines</taxon>
        <taxon>Cryptodira</taxon>
        <taxon>Durocryptodira</taxon>
        <taxon>Testudinoidea</taxon>
        <taxon>Platysternidae</taxon>
        <taxon>Platysternon</taxon>
    </lineage>
</organism>